<dbReference type="PANTHER" id="PTHR12598">
    <property type="entry name" value="COPPER HOMEOSTASIS PROTEIN CUTC"/>
    <property type="match status" value="1"/>
</dbReference>
<dbReference type="AlphaFoldDB" id="A0A7Z0GLC3"/>
<accession>A0A7Z0GLC3</accession>
<protein>
    <recommendedName>
        <fullName evidence="2">PF03932 family protein CutC</fullName>
    </recommendedName>
</protein>
<feature type="compositionally biased region" description="Low complexity" evidence="3">
    <location>
        <begin position="201"/>
        <end position="210"/>
    </location>
</feature>
<sequence length="247" mass="24531">MKLEIAVQDVEGLAVARQQGADRAELCQALGTGGLTPTTGMVARAAELGLPARVLIRPRGGGYLYSGAEVAAMDHDVRALLDAGASGVIIGALDDRGLDHRSLDRLVRAAQGMPVVVHRCVDVVLAAGLAEADSLVALLVELGVDGLLTSGGAPTAAEGAETIAELVGASAGRLEVIAGGGVRAQHVPSLAEAGADVVHLSAGAPTSHGSPGPGGGEGSYMTTSPELVAAARAAVDAQPGRSARPRP</sequence>
<gene>
    <name evidence="2" type="primary">cutC</name>
    <name evidence="4" type="ORF">HNR09_001533</name>
</gene>
<keyword evidence="2" id="KW-0963">Cytoplasm</keyword>
<dbReference type="HAMAP" id="MF_00795">
    <property type="entry name" value="CutC"/>
    <property type="match status" value="1"/>
</dbReference>
<reference evidence="4 5" key="1">
    <citation type="submission" date="2020-07" db="EMBL/GenBank/DDBJ databases">
        <title>Sequencing the genomes of 1000 actinobacteria strains.</title>
        <authorList>
            <person name="Klenk H.-P."/>
        </authorList>
    </citation>
    <scope>NUCLEOTIDE SEQUENCE [LARGE SCALE GENOMIC DNA]</scope>
    <source>
        <strain evidence="4 5">DSM 15475</strain>
    </source>
</reference>
<dbReference type="SUPFAM" id="SSF110395">
    <property type="entry name" value="CutC-like"/>
    <property type="match status" value="1"/>
</dbReference>
<dbReference type="RefSeq" id="WP_179541509.1">
    <property type="nucleotide sequence ID" value="NZ_BAAALL010000002.1"/>
</dbReference>
<organism evidence="4 5">
    <name type="scientific">Nesterenkonia xinjiangensis</name>
    <dbReference type="NCBI Taxonomy" id="225327"/>
    <lineage>
        <taxon>Bacteria</taxon>
        <taxon>Bacillati</taxon>
        <taxon>Actinomycetota</taxon>
        <taxon>Actinomycetes</taxon>
        <taxon>Micrococcales</taxon>
        <taxon>Micrococcaceae</taxon>
        <taxon>Nesterenkonia</taxon>
    </lineage>
</organism>
<comment type="caution">
    <text evidence="2">Once thought to be involved in copper homeostasis, experiments in E.coli have shown this is not the case.</text>
</comment>
<evidence type="ECO:0000256" key="1">
    <source>
        <dbReference type="ARBA" id="ARBA00007768"/>
    </source>
</evidence>
<dbReference type="InterPro" id="IPR036822">
    <property type="entry name" value="CutC-like_dom_sf"/>
</dbReference>
<evidence type="ECO:0000313" key="4">
    <source>
        <dbReference type="EMBL" id="NYJ78122.1"/>
    </source>
</evidence>
<evidence type="ECO:0000256" key="2">
    <source>
        <dbReference type="HAMAP-Rule" id="MF_00795"/>
    </source>
</evidence>
<proteinExistence type="inferred from homology"/>
<dbReference type="PANTHER" id="PTHR12598:SF0">
    <property type="entry name" value="COPPER HOMEOSTASIS PROTEIN CUTC HOMOLOG"/>
    <property type="match status" value="1"/>
</dbReference>
<name>A0A7Z0GLC3_9MICC</name>
<dbReference type="GO" id="GO:0005737">
    <property type="term" value="C:cytoplasm"/>
    <property type="evidence" value="ECO:0007669"/>
    <property type="project" value="UniProtKB-SubCell"/>
</dbReference>
<evidence type="ECO:0000313" key="5">
    <source>
        <dbReference type="Proteomes" id="UP000535437"/>
    </source>
</evidence>
<dbReference type="Pfam" id="PF03932">
    <property type="entry name" value="CutC"/>
    <property type="match status" value="1"/>
</dbReference>
<dbReference type="Proteomes" id="UP000535437">
    <property type="component" value="Unassembled WGS sequence"/>
</dbReference>
<comment type="caution">
    <text evidence="4">The sequence shown here is derived from an EMBL/GenBank/DDBJ whole genome shotgun (WGS) entry which is preliminary data.</text>
</comment>
<comment type="subcellular location">
    <subcellularLocation>
        <location evidence="2">Cytoplasm</location>
    </subcellularLocation>
</comment>
<comment type="similarity">
    <text evidence="1 2">Belongs to the CutC family.</text>
</comment>
<dbReference type="EMBL" id="JACCFY010000001">
    <property type="protein sequence ID" value="NYJ78122.1"/>
    <property type="molecule type" value="Genomic_DNA"/>
</dbReference>
<dbReference type="GO" id="GO:0005507">
    <property type="term" value="F:copper ion binding"/>
    <property type="evidence" value="ECO:0007669"/>
    <property type="project" value="TreeGrafter"/>
</dbReference>
<dbReference type="InterPro" id="IPR005627">
    <property type="entry name" value="CutC-like"/>
</dbReference>
<evidence type="ECO:0000256" key="3">
    <source>
        <dbReference type="SAM" id="MobiDB-lite"/>
    </source>
</evidence>
<dbReference type="Gene3D" id="3.20.20.380">
    <property type="entry name" value="Copper homeostasis (CutC) domain"/>
    <property type="match status" value="1"/>
</dbReference>
<keyword evidence="5" id="KW-1185">Reference proteome</keyword>
<feature type="region of interest" description="Disordered" evidence="3">
    <location>
        <begin position="201"/>
        <end position="225"/>
    </location>
</feature>